<dbReference type="Proteomes" id="UP000076798">
    <property type="component" value="Unassembled WGS sequence"/>
</dbReference>
<sequence>MSQDTPRLPSTSPHFAFPDSDITIRTCNFVDFRVHKCILSLGSSVFRDMLSLDQISPQDSDAERKIVEVTENETQMELLLRYIYPSHARPVPRNLESMAVLLRLGNKYNIPTITSAIQEQLLHHPDLKSRPLGAFALCRKYNLDHVEAILVPQMLRNPNLLSDILTDRPPEDYAIGIEDMRRLAFYQLHRVKLAVDVLHRQPLPECPPCECRRDYFEVPEEGDYAPLMCSSWRSFAEICRQALSKDPDADITDARLRKKACDAVKCVDAREHLSDLYDHEILLAQQEIYRLPWTFANEFDSHNKLGSMVEGIRRQRVGFDYFE</sequence>
<keyword evidence="3" id="KW-1185">Reference proteome</keyword>
<dbReference type="SMART" id="SM00225">
    <property type="entry name" value="BTB"/>
    <property type="match status" value="1"/>
</dbReference>
<dbReference type="SUPFAM" id="SSF54695">
    <property type="entry name" value="POZ domain"/>
    <property type="match status" value="1"/>
</dbReference>
<dbReference type="OrthoDB" id="6359816at2759"/>
<dbReference type="InterPro" id="IPR000210">
    <property type="entry name" value="BTB/POZ_dom"/>
</dbReference>
<dbReference type="Gene3D" id="3.30.710.10">
    <property type="entry name" value="Potassium Channel Kv1.1, Chain A"/>
    <property type="match status" value="1"/>
</dbReference>
<protein>
    <recommendedName>
        <fullName evidence="1">BTB domain-containing protein</fullName>
    </recommendedName>
</protein>
<name>A0A166F2M8_9AGAM</name>
<reference evidence="2 3" key="1">
    <citation type="journal article" date="2016" name="Mol. Biol. Evol.">
        <title>Comparative Genomics of Early-Diverging Mushroom-Forming Fungi Provides Insights into the Origins of Lignocellulose Decay Capabilities.</title>
        <authorList>
            <person name="Nagy L.G."/>
            <person name="Riley R."/>
            <person name="Tritt A."/>
            <person name="Adam C."/>
            <person name="Daum C."/>
            <person name="Floudas D."/>
            <person name="Sun H."/>
            <person name="Yadav J.S."/>
            <person name="Pangilinan J."/>
            <person name="Larsson K.H."/>
            <person name="Matsuura K."/>
            <person name="Barry K."/>
            <person name="Labutti K."/>
            <person name="Kuo R."/>
            <person name="Ohm R.A."/>
            <person name="Bhattacharya S.S."/>
            <person name="Shirouzu T."/>
            <person name="Yoshinaga Y."/>
            <person name="Martin F.M."/>
            <person name="Grigoriev I.V."/>
            <person name="Hibbett D.S."/>
        </authorList>
    </citation>
    <scope>NUCLEOTIDE SEQUENCE [LARGE SCALE GENOMIC DNA]</scope>
    <source>
        <strain evidence="2 3">HHB10207 ss-3</strain>
    </source>
</reference>
<feature type="domain" description="BTB" evidence="1">
    <location>
        <begin position="20"/>
        <end position="92"/>
    </location>
</feature>
<dbReference type="Pfam" id="PF00651">
    <property type="entry name" value="BTB"/>
    <property type="match status" value="1"/>
</dbReference>
<gene>
    <name evidence="2" type="ORF">SISSUDRAFT_1127373</name>
</gene>
<evidence type="ECO:0000313" key="2">
    <source>
        <dbReference type="EMBL" id="KZT40211.1"/>
    </source>
</evidence>
<dbReference type="InterPro" id="IPR011333">
    <property type="entry name" value="SKP1/BTB/POZ_sf"/>
</dbReference>
<evidence type="ECO:0000259" key="1">
    <source>
        <dbReference type="PROSITE" id="PS50097"/>
    </source>
</evidence>
<organism evidence="2 3">
    <name type="scientific">Sistotremastrum suecicum HHB10207 ss-3</name>
    <dbReference type="NCBI Taxonomy" id="1314776"/>
    <lineage>
        <taxon>Eukaryota</taxon>
        <taxon>Fungi</taxon>
        <taxon>Dikarya</taxon>
        <taxon>Basidiomycota</taxon>
        <taxon>Agaricomycotina</taxon>
        <taxon>Agaricomycetes</taxon>
        <taxon>Sistotremastrales</taxon>
        <taxon>Sistotremastraceae</taxon>
        <taxon>Sistotremastrum</taxon>
    </lineage>
</organism>
<dbReference type="STRING" id="1314776.A0A166F2M8"/>
<evidence type="ECO:0000313" key="3">
    <source>
        <dbReference type="Proteomes" id="UP000076798"/>
    </source>
</evidence>
<dbReference type="AlphaFoldDB" id="A0A166F2M8"/>
<dbReference type="PROSITE" id="PS50097">
    <property type="entry name" value="BTB"/>
    <property type="match status" value="1"/>
</dbReference>
<proteinExistence type="predicted"/>
<accession>A0A166F2M8</accession>
<dbReference type="EMBL" id="KV428035">
    <property type="protein sequence ID" value="KZT40211.1"/>
    <property type="molecule type" value="Genomic_DNA"/>
</dbReference>